<protein>
    <recommendedName>
        <fullName evidence="4">Lipoprotein</fullName>
    </recommendedName>
</protein>
<dbReference type="PROSITE" id="PS51257">
    <property type="entry name" value="PROKAR_LIPOPROTEIN"/>
    <property type="match status" value="1"/>
</dbReference>
<evidence type="ECO:0000313" key="3">
    <source>
        <dbReference type="Proteomes" id="UP000199021"/>
    </source>
</evidence>
<keyword evidence="1" id="KW-0732">Signal</keyword>
<sequence>MKPIYLLLLLFMAIGFFACTEDPTQVATELVPQPEGKVLDAQNFADLTGFMVEFGLFEEGNLVDLEDYGSEDLRFYLNDKGELDLDFLTKGGVSGKMTIEEALAHAPVRNWRETIELSFDEKEAPRLQEWLTQNFAGAEYLDLRISYLVNGTIVFSGLQPPAEDLIEFEAVPLI</sequence>
<dbReference type="OrthoDB" id="1494700at2"/>
<dbReference type="EMBL" id="FOFB01000003">
    <property type="protein sequence ID" value="SEP84550.1"/>
    <property type="molecule type" value="Genomic_DNA"/>
</dbReference>
<keyword evidence="3" id="KW-1185">Reference proteome</keyword>
<name>A0A1H9B681_9BACT</name>
<proteinExistence type="predicted"/>
<reference evidence="3" key="1">
    <citation type="submission" date="2016-10" db="EMBL/GenBank/DDBJ databases">
        <authorList>
            <person name="Varghese N."/>
            <person name="Submissions S."/>
        </authorList>
    </citation>
    <scope>NUCLEOTIDE SEQUENCE [LARGE SCALE GENOMIC DNA]</scope>
    <source>
        <strain evidence="3">DSM 24740</strain>
    </source>
</reference>
<gene>
    <name evidence="2" type="ORF">SAMN05444359_1033</name>
</gene>
<accession>A0A1H9B681</accession>
<evidence type="ECO:0008006" key="4">
    <source>
        <dbReference type="Google" id="ProtNLM"/>
    </source>
</evidence>
<dbReference type="RefSeq" id="WP_090165441.1">
    <property type="nucleotide sequence ID" value="NZ_FOFB01000003.1"/>
</dbReference>
<feature type="chain" id="PRO_5011669158" description="Lipoprotein" evidence="1">
    <location>
        <begin position="19"/>
        <end position="174"/>
    </location>
</feature>
<feature type="signal peptide" evidence="1">
    <location>
        <begin position="1"/>
        <end position="18"/>
    </location>
</feature>
<dbReference type="Proteomes" id="UP000199021">
    <property type="component" value="Unassembled WGS sequence"/>
</dbReference>
<dbReference type="InParanoid" id="A0A1H9B681"/>
<evidence type="ECO:0000313" key="2">
    <source>
        <dbReference type="EMBL" id="SEP84550.1"/>
    </source>
</evidence>
<organism evidence="2 3">
    <name type="scientific">Neolewinella agarilytica</name>
    <dbReference type="NCBI Taxonomy" id="478744"/>
    <lineage>
        <taxon>Bacteria</taxon>
        <taxon>Pseudomonadati</taxon>
        <taxon>Bacteroidota</taxon>
        <taxon>Saprospiria</taxon>
        <taxon>Saprospirales</taxon>
        <taxon>Lewinellaceae</taxon>
        <taxon>Neolewinella</taxon>
    </lineage>
</organism>
<dbReference type="AlphaFoldDB" id="A0A1H9B681"/>
<dbReference type="STRING" id="478744.SAMN05444359_1033"/>
<evidence type="ECO:0000256" key="1">
    <source>
        <dbReference type="SAM" id="SignalP"/>
    </source>
</evidence>